<reference evidence="2 3" key="1">
    <citation type="submission" date="2019-09" db="EMBL/GenBank/DDBJ databases">
        <title>Draft genome sequence of Psychrobacter nivimaris LAMA 639, in search for biotechnological relevant genes.</title>
        <authorList>
            <person name="Lima A.O.S."/>
            <person name="Staloch B.E.K."/>
            <person name="Freitas R.C."/>
            <person name="Niero H."/>
            <person name="Silva M.A.C."/>
        </authorList>
    </citation>
    <scope>NUCLEOTIDE SEQUENCE [LARGE SCALE GENOMIC DNA]</scope>
    <source>
        <strain evidence="2 3">LAMA 639</strain>
    </source>
</reference>
<organism evidence="2 3">
    <name type="scientific">Psychrobacter nivimaris</name>
    <dbReference type="NCBI Taxonomy" id="281738"/>
    <lineage>
        <taxon>Bacteria</taxon>
        <taxon>Pseudomonadati</taxon>
        <taxon>Pseudomonadota</taxon>
        <taxon>Gammaproteobacteria</taxon>
        <taxon>Moraxellales</taxon>
        <taxon>Moraxellaceae</taxon>
        <taxon>Psychrobacter</taxon>
    </lineage>
</organism>
<proteinExistence type="predicted"/>
<feature type="transmembrane region" description="Helical" evidence="1">
    <location>
        <begin position="21"/>
        <end position="40"/>
    </location>
</feature>
<dbReference type="EMBL" id="VZIZ01000022">
    <property type="protein sequence ID" value="KAF0568197.1"/>
    <property type="molecule type" value="Genomic_DNA"/>
</dbReference>
<evidence type="ECO:0000256" key="1">
    <source>
        <dbReference type="SAM" id="Phobius"/>
    </source>
</evidence>
<dbReference type="AlphaFoldDB" id="A0A6N7C096"/>
<dbReference type="Proteomes" id="UP000471465">
    <property type="component" value="Unassembled WGS sequence"/>
</dbReference>
<keyword evidence="3" id="KW-1185">Reference proteome</keyword>
<evidence type="ECO:0000313" key="3">
    <source>
        <dbReference type="Proteomes" id="UP000471465"/>
    </source>
</evidence>
<keyword evidence="1" id="KW-0812">Transmembrane</keyword>
<evidence type="ECO:0000313" key="2">
    <source>
        <dbReference type="EMBL" id="KAF0568197.1"/>
    </source>
</evidence>
<accession>A0A6N7C096</accession>
<keyword evidence="1" id="KW-1133">Transmembrane helix</keyword>
<name>A0A6N7C096_9GAMM</name>
<gene>
    <name evidence="2" type="ORF">FQV37_1207</name>
</gene>
<comment type="caution">
    <text evidence="2">The sequence shown here is derived from an EMBL/GenBank/DDBJ whole genome shotgun (WGS) entry which is preliminary data.</text>
</comment>
<sequence length="41" mass="4776">MDGPNCGIKTVRMSAHIIHEVVSLIYCVIFYNNGLFYFVYF</sequence>
<keyword evidence="1" id="KW-0472">Membrane</keyword>
<protein>
    <submittedName>
        <fullName evidence="2">Uncharacterized protein</fullName>
    </submittedName>
</protein>